<sequence>MCGIQRRNHFIRVTLSMKEDIKTWLTFLENFNGTLAFGESEWLSNCEIHLFTDSAGNPDLGCGVYFSGRWAYFQSPCSWENTDLMADIIFLELVPIVLSILLFKEDLHNKRILFHTDNKALVSILNKKSSKSRRVIELVRPLVLHTMLFNMQFKAVHIEGRSNFIADAISRKQWHRFRMVAPQAETEATPIPDTFLQLISDLKLIV</sequence>
<protein>
    <recommendedName>
        <fullName evidence="3">Reverse transcriptase RNase H-like domain-containing protein</fullName>
    </recommendedName>
</protein>
<name>A0A6J8BJ51_MYTCO</name>
<evidence type="ECO:0008006" key="3">
    <source>
        <dbReference type="Google" id="ProtNLM"/>
    </source>
</evidence>
<proteinExistence type="predicted"/>
<dbReference type="EMBL" id="CACVKT020003253">
    <property type="protein sequence ID" value="CAC5382689.1"/>
    <property type="molecule type" value="Genomic_DNA"/>
</dbReference>
<evidence type="ECO:0000313" key="2">
    <source>
        <dbReference type="Proteomes" id="UP000507470"/>
    </source>
</evidence>
<dbReference type="AlphaFoldDB" id="A0A6J8BJ51"/>
<dbReference type="InterPro" id="IPR052055">
    <property type="entry name" value="Hepadnavirus_pol/RT"/>
</dbReference>
<dbReference type="Proteomes" id="UP000507470">
    <property type="component" value="Unassembled WGS sequence"/>
</dbReference>
<dbReference type="OrthoDB" id="411544at2759"/>
<dbReference type="CDD" id="cd09275">
    <property type="entry name" value="RNase_HI_RT_DIRS1"/>
    <property type="match status" value="1"/>
</dbReference>
<organism evidence="1 2">
    <name type="scientific">Mytilus coruscus</name>
    <name type="common">Sea mussel</name>
    <dbReference type="NCBI Taxonomy" id="42192"/>
    <lineage>
        <taxon>Eukaryota</taxon>
        <taxon>Metazoa</taxon>
        <taxon>Spiralia</taxon>
        <taxon>Lophotrochozoa</taxon>
        <taxon>Mollusca</taxon>
        <taxon>Bivalvia</taxon>
        <taxon>Autobranchia</taxon>
        <taxon>Pteriomorphia</taxon>
        <taxon>Mytilida</taxon>
        <taxon>Mytiloidea</taxon>
        <taxon>Mytilidae</taxon>
        <taxon>Mytilinae</taxon>
        <taxon>Mytilus</taxon>
    </lineage>
</organism>
<keyword evidence="2" id="KW-1185">Reference proteome</keyword>
<evidence type="ECO:0000313" key="1">
    <source>
        <dbReference type="EMBL" id="CAC5382689.1"/>
    </source>
</evidence>
<dbReference type="PANTHER" id="PTHR33050">
    <property type="entry name" value="REVERSE TRANSCRIPTASE DOMAIN-CONTAINING PROTEIN"/>
    <property type="match status" value="1"/>
</dbReference>
<dbReference type="PANTHER" id="PTHR33050:SF8">
    <property type="entry name" value="REVERSE TRANSCRIPTASE DOMAIN-CONTAINING PROTEIN"/>
    <property type="match status" value="1"/>
</dbReference>
<gene>
    <name evidence="1" type="ORF">MCOR_18491</name>
</gene>
<accession>A0A6J8BJ51</accession>
<reference evidence="1 2" key="1">
    <citation type="submission" date="2020-06" db="EMBL/GenBank/DDBJ databases">
        <authorList>
            <person name="Li R."/>
            <person name="Bekaert M."/>
        </authorList>
    </citation>
    <scope>NUCLEOTIDE SEQUENCE [LARGE SCALE GENOMIC DNA]</scope>
    <source>
        <strain evidence="2">wild</strain>
    </source>
</reference>